<gene>
    <name evidence="10" type="ORF">EYC98_09785</name>
</gene>
<dbReference type="Proteomes" id="UP001143362">
    <property type="component" value="Unassembled WGS sequence"/>
</dbReference>
<evidence type="ECO:0000256" key="2">
    <source>
        <dbReference type="ARBA" id="ARBA00022692"/>
    </source>
</evidence>
<feature type="coiled-coil region" evidence="6">
    <location>
        <begin position="97"/>
        <end position="190"/>
    </location>
</feature>
<name>A0ABT3TGM3_9GAMM</name>
<keyword evidence="2 7" id="KW-0812">Transmembrane</keyword>
<keyword evidence="4 7" id="KW-1133">Transmembrane helix</keyword>
<dbReference type="NCBIfam" id="TIGR04211">
    <property type="entry name" value="SH3_and_anchor"/>
    <property type="match status" value="1"/>
</dbReference>
<dbReference type="EMBL" id="SHNN01000002">
    <property type="protein sequence ID" value="MCX2981154.1"/>
    <property type="molecule type" value="Genomic_DNA"/>
</dbReference>
<dbReference type="InterPro" id="IPR003646">
    <property type="entry name" value="SH3-like_bac-type"/>
</dbReference>
<evidence type="ECO:0000256" key="8">
    <source>
        <dbReference type="SAM" id="SignalP"/>
    </source>
</evidence>
<feature type="signal peptide" evidence="8">
    <location>
        <begin position="1"/>
        <end position="25"/>
    </location>
</feature>
<sequence length="227" mass="25110">MNLMPKTTLLALLAIAGMTPLSALAQDTQYVTDQQFVPLRSGPSNQNRIVHRGIPSGTKLVVEEVQDEYSRITTERGTEGWIRTQYLMQEVPARQQLKALQATRDRLQAQVETIESTGGELQRQFAETSAMLAEREETLAQTTSELTEIKRLSANAIAIDSQNRELVQGAEVLNSRIQVLEADNQRLLDSADGEAFINGALAVLLGVIITLVVPRLRPRRKSSSSWA</sequence>
<comment type="caution">
    <text evidence="10">The sequence shown here is derived from an EMBL/GenBank/DDBJ whole genome shotgun (WGS) entry which is preliminary data.</text>
</comment>
<dbReference type="SMART" id="SM00287">
    <property type="entry name" value="SH3b"/>
    <property type="match status" value="1"/>
</dbReference>
<evidence type="ECO:0000259" key="9">
    <source>
        <dbReference type="PROSITE" id="PS51781"/>
    </source>
</evidence>
<evidence type="ECO:0000313" key="10">
    <source>
        <dbReference type="EMBL" id="MCX2981154.1"/>
    </source>
</evidence>
<keyword evidence="3 8" id="KW-0732">Signal</keyword>
<accession>A0ABT3TGM3</accession>
<evidence type="ECO:0000256" key="5">
    <source>
        <dbReference type="ARBA" id="ARBA00023136"/>
    </source>
</evidence>
<feature type="transmembrane region" description="Helical" evidence="7">
    <location>
        <begin position="195"/>
        <end position="213"/>
    </location>
</feature>
<evidence type="ECO:0000256" key="6">
    <source>
        <dbReference type="SAM" id="Coils"/>
    </source>
</evidence>
<evidence type="ECO:0000313" key="11">
    <source>
        <dbReference type="Proteomes" id="UP001143362"/>
    </source>
</evidence>
<feature type="domain" description="SH3b" evidence="9">
    <location>
        <begin position="26"/>
        <end position="91"/>
    </location>
</feature>
<feature type="chain" id="PRO_5046782101" evidence="8">
    <location>
        <begin position="26"/>
        <end position="227"/>
    </location>
</feature>
<keyword evidence="6" id="KW-0175">Coiled coil</keyword>
<dbReference type="PROSITE" id="PS51781">
    <property type="entry name" value="SH3B"/>
    <property type="match status" value="1"/>
</dbReference>
<reference evidence="10" key="1">
    <citation type="submission" date="2019-02" db="EMBL/GenBank/DDBJ databases">
        <authorList>
            <person name="Li S.-H."/>
        </authorList>
    </citation>
    <scope>NUCLEOTIDE SEQUENCE</scope>
    <source>
        <strain evidence="10">IMCC14734</strain>
    </source>
</reference>
<comment type="subcellular location">
    <subcellularLocation>
        <location evidence="1">Membrane</location>
        <topology evidence="1">Single-pass membrane protein</topology>
    </subcellularLocation>
</comment>
<keyword evidence="5 7" id="KW-0472">Membrane</keyword>
<dbReference type="Pfam" id="PF08239">
    <property type="entry name" value="SH3_3"/>
    <property type="match status" value="1"/>
</dbReference>
<organism evidence="10 11">
    <name type="scientific">Candidatus Litorirhabdus singularis</name>
    <dbReference type="NCBI Taxonomy" id="2518993"/>
    <lineage>
        <taxon>Bacteria</taxon>
        <taxon>Pseudomonadati</taxon>
        <taxon>Pseudomonadota</taxon>
        <taxon>Gammaproteobacteria</taxon>
        <taxon>Cellvibrionales</taxon>
        <taxon>Halieaceae</taxon>
        <taxon>Candidatus Litorirhabdus</taxon>
    </lineage>
</organism>
<dbReference type="Gene3D" id="2.30.30.40">
    <property type="entry name" value="SH3 Domains"/>
    <property type="match status" value="1"/>
</dbReference>
<evidence type="ECO:0000256" key="3">
    <source>
        <dbReference type="ARBA" id="ARBA00022729"/>
    </source>
</evidence>
<dbReference type="InterPro" id="IPR016476">
    <property type="entry name" value="SH3_dom_pro"/>
</dbReference>
<evidence type="ECO:0000256" key="4">
    <source>
        <dbReference type="ARBA" id="ARBA00022989"/>
    </source>
</evidence>
<evidence type="ECO:0000256" key="7">
    <source>
        <dbReference type="SAM" id="Phobius"/>
    </source>
</evidence>
<protein>
    <submittedName>
        <fullName evidence="10">TIGR04211 family SH3 domain-containing protein</fullName>
    </submittedName>
</protein>
<proteinExistence type="predicted"/>
<evidence type="ECO:0000256" key="1">
    <source>
        <dbReference type="ARBA" id="ARBA00004167"/>
    </source>
</evidence>
<keyword evidence="11" id="KW-1185">Reference proteome</keyword>